<comment type="cofactor">
    <cofactor evidence="1 9">
        <name>Zn(2+)</name>
        <dbReference type="ChEBI" id="CHEBI:29105"/>
    </cofactor>
</comment>
<evidence type="ECO:0000256" key="9">
    <source>
        <dbReference type="RuleBase" id="RU361277"/>
    </source>
</evidence>
<dbReference type="InterPro" id="IPR013154">
    <property type="entry name" value="ADH-like_N"/>
</dbReference>
<dbReference type="OrthoDB" id="1879366at2759"/>
<evidence type="ECO:0000259" key="10">
    <source>
        <dbReference type="SMART" id="SM00829"/>
    </source>
</evidence>
<evidence type="ECO:0000256" key="1">
    <source>
        <dbReference type="ARBA" id="ARBA00001947"/>
    </source>
</evidence>
<dbReference type="InterPro" id="IPR011032">
    <property type="entry name" value="GroES-like_sf"/>
</dbReference>
<dbReference type="EMBL" id="LR899014">
    <property type="protein sequence ID" value="CAD7092028.1"/>
    <property type="molecule type" value="Genomic_DNA"/>
</dbReference>
<protein>
    <recommendedName>
        <fullName evidence="7">Sorbitol dehydrogenase</fullName>
    </recommendedName>
    <alternativeName>
        <fullName evidence="8">Polyol dehydrogenase</fullName>
    </alternativeName>
</protein>
<evidence type="ECO:0000256" key="5">
    <source>
        <dbReference type="ARBA" id="ARBA00023002"/>
    </source>
</evidence>
<evidence type="ECO:0000256" key="3">
    <source>
        <dbReference type="ARBA" id="ARBA00022723"/>
    </source>
</evidence>
<dbReference type="GO" id="GO:0006062">
    <property type="term" value="P:sorbitol catabolic process"/>
    <property type="evidence" value="ECO:0007669"/>
    <property type="project" value="TreeGrafter"/>
</dbReference>
<keyword evidence="5" id="KW-0560">Oxidoreductase</keyword>
<dbReference type="InterPro" id="IPR013149">
    <property type="entry name" value="ADH-like_C"/>
</dbReference>
<proteinExistence type="inferred from homology"/>
<dbReference type="InterPro" id="IPR045306">
    <property type="entry name" value="SDH-like"/>
</dbReference>
<dbReference type="Proteomes" id="UP000594454">
    <property type="component" value="Chromosome 6"/>
</dbReference>
<dbReference type="GO" id="GO:0003939">
    <property type="term" value="F:L-iditol 2-dehydrogenase (NAD+) activity"/>
    <property type="evidence" value="ECO:0007669"/>
    <property type="project" value="TreeGrafter"/>
</dbReference>
<dbReference type="OMA" id="INHPARW"/>
<dbReference type="InParanoid" id="A0A7R8Z1K3"/>
<dbReference type="SMART" id="SM00829">
    <property type="entry name" value="PKS_ER"/>
    <property type="match status" value="1"/>
</dbReference>
<dbReference type="GO" id="GO:0008270">
    <property type="term" value="F:zinc ion binding"/>
    <property type="evidence" value="ECO:0007669"/>
    <property type="project" value="InterPro"/>
</dbReference>
<dbReference type="Pfam" id="PF08240">
    <property type="entry name" value="ADH_N"/>
    <property type="match status" value="1"/>
</dbReference>
<dbReference type="Gene3D" id="3.90.180.10">
    <property type="entry name" value="Medium-chain alcohol dehydrogenases, catalytic domain"/>
    <property type="match status" value="1"/>
</dbReference>
<evidence type="ECO:0000256" key="6">
    <source>
        <dbReference type="ARBA" id="ARBA00023027"/>
    </source>
</evidence>
<keyword evidence="4 9" id="KW-0862">Zinc</keyword>
<dbReference type="Pfam" id="PF00107">
    <property type="entry name" value="ADH_zinc_N"/>
    <property type="match status" value="1"/>
</dbReference>
<dbReference type="CDD" id="cd05285">
    <property type="entry name" value="sorbitol_DH"/>
    <property type="match status" value="1"/>
</dbReference>
<sequence length="361" mass="39117">MAKDNLTAVLYGVEDLRLEQRPIPEIEDHEVLIEMDCIGVCGTDIHYFVHGKVGDVVVDRPWIIGHESSGVIAKVGKNVTTLKPGDRVAIEPGAGCRVCEFCKKGRYNLCKSLVYCATPPIHGGNLTRYYKHIPDICFKLPDHVSMEEGGLLEPLACGVHACRRAGIELGSEVLILGSGPIGLVTLATAQAMGASKVIITDMLQSRLDIAKSMGATATLLITKDMTEEEQVKKVHELLGSEPDRVVDCFGGEPTARLGILACRSGGIVAVMGMAHAEAKIPLINALVKEIDIRGVFRYSNDYPAALAMVANGSIDIKKLVTHHFDITETKKAFDVARYGHGGAIKVMIHCQPRNKNNQKPF</sequence>
<gene>
    <name evidence="11" type="ORF">HERILL_LOCUS14419</name>
</gene>
<evidence type="ECO:0000313" key="12">
    <source>
        <dbReference type="Proteomes" id="UP000594454"/>
    </source>
</evidence>
<keyword evidence="3 9" id="KW-0479">Metal-binding</keyword>
<dbReference type="PROSITE" id="PS00059">
    <property type="entry name" value="ADH_ZINC"/>
    <property type="match status" value="1"/>
</dbReference>
<evidence type="ECO:0000256" key="2">
    <source>
        <dbReference type="ARBA" id="ARBA00008072"/>
    </source>
</evidence>
<name>A0A7R8Z1K3_HERIL</name>
<dbReference type="Gene3D" id="3.40.50.720">
    <property type="entry name" value="NAD(P)-binding Rossmann-like Domain"/>
    <property type="match status" value="1"/>
</dbReference>
<feature type="domain" description="Enoyl reductase (ER)" evidence="10">
    <location>
        <begin position="12"/>
        <end position="348"/>
    </location>
</feature>
<comment type="similarity">
    <text evidence="2 9">Belongs to the zinc-containing alcohol dehydrogenase family.</text>
</comment>
<evidence type="ECO:0000256" key="7">
    <source>
        <dbReference type="ARBA" id="ARBA00026132"/>
    </source>
</evidence>
<dbReference type="InterPro" id="IPR002328">
    <property type="entry name" value="ADH_Zn_CS"/>
</dbReference>
<keyword evidence="12" id="KW-1185">Reference proteome</keyword>
<dbReference type="InterPro" id="IPR020843">
    <property type="entry name" value="ER"/>
</dbReference>
<dbReference type="SUPFAM" id="SSF50129">
    <property type="entry name" value="GroES-like"/>
    <property type="match status" value="1"/>
</dbReference>
<evidence type="ECO:0000313" key="11">
    <source>
        <dbReference type="EMBL" id="CAD7092028.1"/>
    </source>
</evidence>
<reference evidence="11 12" key="1">
    <citation type="submission" date="2020-11" db="EMBL/GenBank/DDBJ databases">
        <authorList>
            <person name="Wallbank WR R."/>
            <person name="Pardo Diaz C."/>
            <person name="Kozak K."/>
            <person name="Martin S."/>
            <person name="Jiggins C."/>
            <person name="Moest M."/>
            <person name="Warren A I."/>
            <person name="Generalovic N T."/>
            <person name="Byers J.R.P. K."/>
            <person name="Montejo-Kovacevich G."/>
            <person name="Yen C E."/>
        </authorList>
    </citation>
    <scope>NUCLEOTIDE SEQUENCE [LARGE SCALE GENOMIC DNA]</scope>
</reference>
<keyword evidence="6" id="KW-0520">NAD</keyword>
<accession>A0A7R8Z1K3</accession>
<dbReference type="FunFam" id="3.40.50.720:FF:000068">
    <property type="entry name" value="Sorbitol dehydrogenase"/>
    <property type="match status" value="1"/>
</dbReference>
<dbReference type="SUPFAM" id="SSF51735">
    <property type="entry name" value="NAD(P)-binding Rossmann-fold domains"/>
    <property type="match status" value="1"/>
</dbReference>
<dbReference type="InterPro" id="IPR036291">
    <property type="entry name" value="NAD(P)-bd_dom_sf"/>
</dbReference>
<dbReference type="PANTHER" id="PTHR43161">
    <property type="entry name" value="SORBITOL DEHYDROGENASE"/>
    <property type="match status" value="1"/>
</dbReference>
<organism evidence="11 12">
    <name type="scientific">Hermetia illucens</name>
    <name type="common">Black soldier fly</name>
    <dbReference type="NCBI Taxonomy" id="343691"/>
    <lineage>
        <taxon>Eukaryota</taxon>
        <taxon>Metazoa</taxon>
        <taxon>Ecdysozoa</taxon>
        <taxon>Arthropoda</taxon>
        <taxon>Hexapoda</taxon>
        <taxon>Insecta</taxon>
        <taxon>Pterygota</taxon>
        <taxon>Neoptera</taxon>
        <taxon>Endopterygota</taxon>
        <taxon>Diptera</taxon>
        <taxon>Brachycera</taxon>
        <taxon>Stratiomyomorpha</taxon>
        <taxon>Stratiomyidae</taxon>
        <taxon>Hermetiinae</taxon>
        <taxon>Hermetia</taxon>
    </lineage>
</organism>
<dbReference type="AlphaFoldDB" id="A0A7R8Z1K3"/>
<dbReference type="PANTHER" id="PTHR43161:SF9">
    <property type="entry name" value="SORBITOL DEHYDROGENASE"/>
    <property type="match status" value="1"/>
</dbReference>
<evidence type="ECO:0000256" key="4">
    <source>
        <dbReference type="ARBA" id="ARBA00022833"/>
    </source>
</evidence>
<evidence type="ECO:0000256" key="8">
    <source>
        <dbReference type="ARBA" id="ARBA00032485"/>
    </source>
</evidence>